<accession>A0A1H3XCZ3</accession>
<dbReference type="EMBL" id="FNRM01000001">
    <property type="protein sequence ID" value="SDZ97275.1"/>
    <property type="molecule type" value="Genomic_DNA"/>
</dbReference>
<organism evidence="1 2">
    <name type="scientific">Alkalimonas amylolytica</name>
    <dbReference type="NCBI Taxonomy" id="152573"/>
    <lineage>
        <taxon>Bacteria</taxon>
        <taxon>Pseudomonadati</taxon>
        <taxon>Pseudomonadota</taxon>
        <taxon>Gammaproteobacteria</taxon>
        <taxon>Alkalimonas</taxon>
    </lineage>
</organism>
<keyword evidence="2" id="KW-1185">Reference proteome</keyword>
<evidence type="ECO:0000313" key="2">
    <source>
        <dbReference type="Proteomes" id="UP000198773"/>
    </source>
</evidence>
<name>A0A1H3XCZ3_ALKAM</name>
<reference evidence="1 2" key="1">
    <citation type="submission" date="2016-10" db="EMBL/GenBank/DDBJ databases">
        <authorList>
            <person name="de Groot N.N."/>
        </authorList>
    </citation>
    <scope>NUCLEOTIDE SEQUENCE [LARGE SCALE GENOMIC DNA]</scope>
    <source>
        <strain evidence="1 2">CGMCC 1.3430</strain>
    </source>
</reference>
<dbReference type="Proteomes" id="UP000198773">
    <property type="component" value="Unassembled WGS sequence"/>
</dbReference>
<gene>
    <name evidence="1" type="ORF">SAMN04488051_101198</name>
</gene>
<proteinExistence type="predicted"/>
<dbReference type="STRING" id="152573.SAMN04488051_101198"/>
<protein>
    <submittedName>
        <fullName evidence="1">Uncharacterized protein</fullName>
    </submittedName>
</protein>
<dbReference type="RefSeq" id="WP_091338104.1">
    <property type="nucleotide sequence ID" value="NZ_FNRM01000001.1"/>
</dbReference>
<dbReference type="AlphaFoldDB" id="A0A1H3XCZ3"/>
<evidence type="ECO:0000313" key="1">
    <source>
        <dbReference type="EMBL" id="SDZ97275.1"/>
    </source>
</evidence>
<dbReference type="OrthoDB" id="6267605at2"/>
<sequence>MLEQFIELKTRQLIYYASRYFRGRLPHRELHLFIWDTLEEWAQFGIQLKTPQNQQEQVFWHLLHQLEFWPEQQLKNDPILQHNIQSCLSYLRGNGSIPLDCVGIRP</sequence>